<dbReference type="Proteomes" id="UP000027345">
    <property type="component" value="Unassembled WGS sequence"/>
</dbReference>
<evidence type="ECO:0000256" key="3">
    <source>
        <dbReference type="SAM" id="Phobius"/>
    </source>
</evidence>
<dbReference type="AlphaFoldDB" id="A0A066UA60"/>
<dbReference type="InterPro" id="IPR023365">
    <property type="entry name" value="Sortase_dom-sf"/>
</dbReference>
<keyword evidence="3" id="KW-0812">Transmembrane</keyword>
<keyword evidence="3" id="KW-1133">Transmembrane helix</keyword>
<dbReference type="EMBL" id="JMQI01000015">
    <property type="protein sequence ID" value="KDN22722.1"/>
    <property type="molecule type" value="Genomic_DNA"/>
</dbReference>
<protein>
    <submittedName>
        <fullName evidence="4">Sortase</fullName>
    </submittedName>
</protein>
<keyword evidence="3" id="KW-0472">Membrane</keyword>
<dbReference type="OrthoDB" id="525039at2"/>
<dbReference type="GO" id="GO:0016787">
    <property type="term" value="F:hydrolase activity"/>
    <property type="evidence" value="ECO:0007669"/>
    <property type="project" value="UniProtKB-KW"/>
</dbReference>
<dbReference type="Gene3D" id="2.40.260.10">
    <property type="entry name" value="Sortase"/>
    <property type="match status" value="1"/>
</dbReference>
<dbReference type="SUPFAM" id="SSF63817">
    <property type="entry name" value="Sortase"/>
    <property type="match status" value="1"/>
</dbReference>
<comment type="caution">
    <text evidence="4">The sequence shown here is derived from an EMBL/GenBank/DDBJ whole genome shotgun (WGS) entry which is preliminary data.</text>
</comment>
<feature type="transmembrane region" description="Helical" evidence="3">
    <location>
        <begin position="16"/>
        <end position="37"/>
    </location>
</feature>
<keyword evidence="5" id="KW-1185">Reference proteome</keyword>
<sequence length="217" mass="22693">MQERNPAEPKKGSGRWWIVGVAGAFVVAALVATLLVFTGKDEPAGANGTGTPVPAANQPAPQDPRQDTGRAPAQLSLPGGGTAKLIQEDLDAAGALKIPEGLDEAAWWGAKLGADHGVALLSGHVNWKGKKGPFTELWQVKQGQEVKLTDAAGGAWVYKIEATETVHKSELAGRSEQLFNPDGPHKLLLVTCGGEYVGGSEGYEDNRVVTASLVSRP</sequence>
<dbReference type="eggNOG" id="COG3764">
    <property type="taxonomic scope" value="Bacteria"/>
</dbReference>
<dbReference type="InterPro" id="IPR042001">
    <property type="entry name" value="Sortase_F"/>
</dbReference>
<keyword evidence="1" id="KW-0378">Hydrolase</keyword>
<gene>
    <name evidence="4" type="ORF">DV20_08395</name>
</gene>
<accession>A0A066UA60</accession>
<dbReference type="RefSeq" id="WP_043777985.1">
    <property type="nucleotide sequence ID" value="NZ_JMQI01000015.1"/>
</dbReference>
<proteinExistence type="predicted"/>
<evidence type="ECO:0000256" key="1">
    <source>
        <dbReference type="ARBA" id="ARBA00022801"/>
    </source>
</evidence>
<feature type="region of interest" description="Disordered" evidence="2">
    <location>
        <begin position="42"/>
        <end position="75"/>
    </location>
</feature>
<dbReference type="InterPro" id="IPR005754">
    <property type="entry name" value="Sortase"/>
</dbReference>
<evidence type="ECO:0000313" key="5">
    <source>
        <dbReference type="Proteomes" id="UP000027345"/>
    </source>
</evidence>
<evidence type="ECO:0000256" key="2">
    <source>
        <dbReference type="SAM" id="MobiDB-lite"/>
    </source>
</evidence>
<dbReference type="CDD" id="cd05829">
    <property type="entry name" value="Sortase_F"/>
    <property type="match status" value="1"/>
</dbReference>
<dbReference type="STRING" id="287986.DV20_08395"/>
<dbReference type="Pfam" id="PF04203">
    <property type="entry name" value="Sortase"/>
    <property type="match status" value="1"/>
</dbReference>
<organism evidence="4 5">
    <name type="scientific">Amycolatopsis rifamycinica</name>
    <dbReference type="NCBI Taxonomy" id="287986"/>
    <lineage>
        <taxon>Bacteria</taxon>
        <taxon>Bacillati</taxon>
        <taxon>Actinomycetota</taxon>
        <taxon>Actinomycetes</taxon>
        <taxon>Pseudonocardiales</taxon>
        <taxon>Pseudonocardiaceae</taxon>
        <taxon>Amycolatopsis</taxon>
    </lineage>
</organism>
<name>A0A066UA60_9PSEU</name>
<evidence type="ECO:0000313" key="4">
    <source>
        <dbReference type="EMBL" id="KDN22722.1"/>
    </source>
</evidence>
<reference evidence="4 5" key="1">
    <citation type="submission" date="2014-05" db="EMBL/GenBank/DDBJ databases">
        <title>Draft genome sequence of Amycolatopsis rifamycinica DSM 46095.</title>
        <authorList>
            <person name="Lal R."/>
            <person name="Saxena A."/>
            <person name="Kumari R."/>
            <person name="Mukherjee U."/>
            <person name="Singh P."/>
            <person name="Sangwan N."/>
            <person name="Mahato N.K."/>
        </authorList>
    </citation>
    <scope>NUCLEOTIDE SEQUENCE [LARGE SCALE GENOMIC DNA]</scope>
    <source>
        <strain evidence="4 5">DSM 46095</strain>
    </source>
</reference>